<dbReference type="SUPFAM" id="SSF50475">
    <property type="entry name" value="FMN-binding split barrel"/>
    <property type="match status" value="1"/>
</dbReference>
<evidence type="ECO:0008006" key="3">
    <source>
        <dbReference type="Google" id="ProtNLM"/>
    </source>
</evidence>
<accession>A0A318JMU6</accession>
<dbReference type="PANTHER" id="PTHR34071:SF2">
    <property type="entry name" value="FLAVIN-NUCLEOTIDE-BINDING PROTEIN"/>
    <property type="match status" value="1"/>
</dbReference>
<proteinExistence type="predicted"/>
<evidence type="ECO:0000313" key="1">
    <source>
        <dbReference type="EMBL" id="PXX41562.1"/>
    </source>
</evidence>
<dbReference type="Pfam" id="PF12900">
    <property type="entry name" value="Pyridox_ox_2"/>
    <property type="match status" value="1"/>
</dbReference>
<dbReference type="RefSeq" id="WP_110256787.1">
    <property type="nucleotide sequence ID" value="NZ_QJKB01000007.1"/>
</dbReference>
<dbReference type="Gene3D" id="2.30.110.10">
    <property type="entry name" value="Electron Transport, Fmn-binding Protein, Chain A"/>
    <property type="match status" value="1"/>
</dbReference>
<dbReference type="AlphaFoldDB" id="A0A318JMU6"/>
<dbReference type="OrthoDB" id="116031at2"/>
<gene>
    <name evidence="1" type="ORF">DFR42_107213</name>
</gene>
<dbReference type="EMBL" id="QJKB01000007">
    <property type="protein sequence ID" value="PXX41562.1"/>
    <property type="molecule type" value="Genomic_DNA"/>
</dbReference>
<dbReference type="Proteomes" id="UP000247792">
    <property type="component" value="Unassembled WGS sequence"/>
</dbReference>
<name>A0A318JMU6_9BURK</name>
<organism evidence="1 2">
    <name type="scientific">Undibacterium pigrum</name>
    <dbReference type="NCBI Taxonomy" id="401470"/>
    <lineage>
        <taxon>Bacteria</taxon>
        <taxon>Pseudomonadati</taxon>
        <taxon>Pseudomonadota</taxon>
        <taxon>Betaproteobacteria</taxon>
        <taxon>Burkholderiales</taxon>
        <taxon>Oxalobacteraceae</taxon>
        <taxon>Undibacterium</taxon>
    </lineage>
</organism>
<keyword evidence="2" id="KW-1185">Reference proteome</keyword>
<dbReference type="PANTHER" id="PTHR34071">
    <property type="entry name" value="5-NITROIMIDAZOLE ANTIBIOTICS RESISTANCE PROTEIN, NIMA-FAMILY-RELATED PROTEIN-RELATED"/>
    <property type="match status" value="1"/>
</dbReference>
<sequence>MNTSSAPTDCTRIRRLAELASYEQASLHAVIDAAYLCHIAFQDAKGTHCIPTACWRQDGYLYIHGSNGGRLTKILTSGIQACVTITHLDGLVMARSAFNHAMNYRSAMIYGCFEKLGDEADKHLALAQFMEKLAPGRQAQCRPGNDKEMAATTVMRIALDEAAVKIRSGGPEDAEEDMDIPVWAGVLPLVQVHGEPIIDSLCSMAAPDYVRNWVR</sequence>
<protein>
    <recommendedName>
        <fullName evidence="3">Nitroimidazol reductase NimA-like FMN-containing flavoprotein (Pyridoxamine 5'-phosphate oxidase superfamily)</fullName>
    </recommendedName>
</protein>
<evidence type="ECO:0000313" key="2">
    <source>
        <dbReference type="Proteomes" id="UP000247792"/>
    </source>
</evidence>
<dbReference type="InterPro" id="IPR012349">
    <property type="entry name" value="Split_barrel_FMN-bd"/>
</dbReference>
<comment type="caution">
    <text evidence="1">The sequence shown here is derived from an EMBL/GenBank/DDBJ whole genome shotgun (WGS) entry which is preliminary data.</text>
</comment>
<reference evidence="1 2" key="1">
    <citation type="submission" date="2018-05" db="EMBL/GenBank/DDBJ databases">
        <title>Genomic Encyclopedia of Type Strains, Phase IV (KMG-IV): sequencing the most valuable type-strain genomes for metagenomic binning, comparative biology and taxonomic classification.</title>
        <authorList>
            <person name="Goeker M."/>
        </authorList>
    </citation>
    <scope>NUCLEOTIDE SEQUENCE [LARGE SCALE GENOMIC DNA]</scope>
    <source>
        <strain evidence="1 2">DSM 19792</strain>
    </source>
</reference>
<dbReference type="InterPro" id="IPR024747">
    <property type="entry name" value="Pyridox_Oxase-rel"/>
</dbReference>